<dbReference type="AlphaFoldDB" id="A0A914P8S2"/>
<evidence type="ECO:0000259" key="2">
    <source>
        <dbReference type="PROSITE" id="PS50158"/>
    </source>
</evidence>
<evidence type="ECO:0000313" key="3">
    <source>
        <dbReference type="Proteomes" id="UP000887578"/>
    </source>
</evidence>
<dbReference type="FunFam" id="4.10.60.10:FF:000079">
    <property type="entry name" value="Nucleic acid binding protein"/>
    <property type="match status" value="1"/>
</dbReference>
<dbReference type="SMART" id="SM00343">
    <property type="entry name" value="ZnF_C2HC"/>
    <property type="match status" value="2"/>
</dbReference>
<reference evidence="4" key="1">
    <citation type="submission" date="2022-11" db="UniProtKB">
        <authorList>
            <consortium name="WormBaseParasite"/>
        </authorList>
    </citation>
    <scope>IDENTIFICATION</scope>
</reference>
<dbReference type="InterPro" id="IPR036875">
    <property type="entry name" value="Znf_CCHC_sf"/>
</dbReference>
<keyword evidence="3" id="KW-1185">Reference proteome</keyword>
<dbReference type="WBParaSite" id="PDA_v2.g11108.t1">
    <property type="protein sequence ID" value="PDA_v2.g11108.t1"/>
    <property type="gene ID" value="PDA_v2.g11108"/>
</dbReference>
<proteinExistence type="predicted"/>
<dbReference type="GO" id="GO:0019899">
    <property type="term" value="F:enzyme binding"/>
    <property type="evidence" value="ECO:0007669"/>
    <property type="project" value="UniProtKB-ARBA"/>
</dbReference>
<dbReference type="SUPFAM" id="SSF57756">
    <property type="entry name" value="Retrovirus zinc finger-like domains"/>
    <property type="match status" value="1"/>
</dbReference>
<dbReference type="PROSITE" id="PS50158">
    <property type="entry name" value="ZF_CCHC"/>
    <property type="match status" value="1"/>
</dbReference>
<keyword evidence="1" id="KW-0862">Zinc</keyword>
<keyword evidence="1" id="KW-0479">Metal-binding</keyword>
<dbReference type="InterPro" id="IPR001878">
    <property type="entry name" value="Znf_CCHC"/>
</dbReference>
<name>A0A914P8S2_9BILA</name>
<evidence type="ECO:0000256" key="1">
    <source>
        <dbReference type="PROSITE-ProRule" id="PRU00047"/>
    </source>
</evidence>
<sequence>MSGRRICYKCQEEGHMARECPNAESGGDGGGFSRGGGGGRGGYSQGGGGATYRRPLSCHNCKKQHLVEDCAKYGWLFCMFCWTQLYGQHHRCCRLWVKQNWNTCGNYRREMWRRFDRGDSYGQLRAFWYDEWSRQQITCVYCRRVPEHGHSYACQNCQTNVGCRQCCEMKYNAGSCCPFCDSPDW</sequence>
<evidence type="ECO:0000313" key="4">
    <source>
        <dbReference type="WBParaSite" id="PDA_v2.g11108.t1"/>
    </source>
</evidence>
<dbReference type="GO" id="GO:0003676">
    <property type="term" value="F:nucleic acid binding"/>
    <property type="evidence" value="ECO:0007669"/>
    <property type="project" value="InterPro"/>
</dbReference>
<organism evidence="3 4">
    <name type="scientific">Panagrolaimus davidi</name>
    <dbReference type="NCBI Taxonomy" id="227884"/>
    <lineage>
        <taxon>Eukaryota</taxon>
        <taxon>Metazoa</taxon>
        <taxon>Ecdysozoa</taxon>
        <taxon>Nematoda</taxon>
        <taxon>Chromadorea</taxon>
        <taxon>Rhabditida</taxon>
        <taxon>Tylenchina</taxon>
        <taxon>Panagrolaimomorpha</taxon>
        <taxon>Panagrolaimoidea</taxon>
        <taxon>Panagrolaimidae</taxon>
        <taxon>Panagrolaimus</taxon>
    </lineage>
</organism>
<protein>
    <submittedName>
        <fullName evidence="4">CCHC-type domain-containing protein</fullName>
    </submittedName>
</protein>
<keyword evidence="1" id="KW-0863">Zinc-finger</keyword>
<feature type="domain" description="CCHC-type" evidence="2">
    <location>
        <begin position="7"/>
        <end position="22"/>
    </location>
</feature>
<dbReference type="Proteomes" id="UP000887578">
    <property type="component" value="Unplaced"/>
</dbReference>
<dbReference type="Pfam" id="PF00098">
    <property type="entry name" value="zf-CCHC"/>
    <property type="match status" value="1"/>
</dbReference>
<dbReference type="Gene3D" id="4.10.60.10">
    <property type="entry name" value="Zinc finger, CCHC-type"/>
    <property type="match status" value="1"/>
</dbReference>
<dbReference type="GO" id="GO:0008270">
    <property type="term" value="F:zinc ion binding"/>
    <property type="evidence" value="ECO:0007669"/>
    <property type="project" value="UniProtKB-KW"/>
</dbReference>
<accession>A0A914P8S2</accession>